<gene>
    <name evidence="1" type="ORF">GSLYS_00001157001</name>
</gene>
<protein>
    <submittedName>
        <fullName evidence="1">Uncharacterized protein</fullName>
    </submittedName>
</protein>
<dbReference type="Proteomes" id="UP001497497">
    <property type="component" value="Unassembled WGS sequence"/>
</dbReference>
<feature type="non-terminal residue" evidence="1">
    <location>
        <position position="303"/>
    </location>
</feature>
<organism evidence="1 2">
    <name type="scientific">Lymnaea stagnalis</name>
    <name type="common">Great pond snail</name>
    <name type="synonym">Helix stagnalis</name>
    <dbReference type="NCBI Taxonomy" id="6523"/>
    <lineage>
        <taxon>Eukaryota</taxon>
        <taxon>Metazoa</taxon>
        <taxon>Spiralia</taxon>
        <taxon>Lophotrochozoa</taxon>
        <taxon>Mollusca</taxon>
        <taxon>Gastropoda</taxon>
        <taxon>Heterobranchia</taxon>
        <taxon>Euthyneura</taxon>
        <taxon>Panpulmonata</taxon>
        <taxon>Hygrophila</taxon>
        <taxon>Lymnaeoidea</taxon>
        <taxon>Lymnaeidae</taxon>
        <taxon>Lymnaea</taxon>
    </lineage>
</organism>
<feature type="non-terminal residue" evidence="1">
    <location>
        <position position="1"/>
    </location>
</feature>
<keyword evidence="2" id="KW-1185">Reference proteome</keyword>
<comment type="caution">
    <text evidence="1">The sequence shown here is derived from an EMBL/GenBank/DDBJ whole genome shotgun (WGS) entry which is preliminary data.</text>
</comment>
<evidence type="ECO:0000313" key="1">
    <source>
        <dbReference type="EMBL" id="CAL1526980.1"/>
    </source>
</evidence>
<accession>A0AAV2GZZ0</accession>
<name>A0AAV2GZZ0_LYMST</name>
<dbReference type="AlphaFoldDB" id="A0AAV2GZZ0"/>
<sequence length="303" mass="33002">RALALSSASVEKTDIHQKQSLVLPDRSEVSLTISTTADNKQVMEINASTERHTVQQVFNGVNQISETTTKFNATYRMSDKPVRGDKTSNVEVSSVANFKKRKPRTLEECFRARNTEHVCQTSEASDENAPLDLNVVVSQQPAETKAVAVTSTTVSVVAHQTECQNKLADSMTMVMTQSVKSERCRDATSADSLYGVSSQEFFQETTSSKKIDDPTETTGVTLSGSLRSRQQISGTAVARVASAHRLNKKDAANSTPGSGHLNRVISEHAVFQRLSSDHPSSKPDFVFIKQATPGAKSKQNLPN</sequence>
<evidence type="ECO:0000313" key="2">
    <source>
        <dbReference type="Proteomes" id="UP001497497"/>
    </source>
</evidence>
<reference evidence="1 2" key="1">
    <citation type="submission" date="2024-04" db="EMBL/GenBank/DDBJ databases">
        <authorList>
            <consortium name="Genoscope - CEA"/>
            <person name="William W."/>
        </authorList>
    </citation>
    <scope>NUCLEOTIDE SEQUENCE [LARGE SCALE GENOMIC DNA]</scope>
</reference>
<proteinExistence type="predicted"/>
<dbReference type="EMBL" id="CAXITT010000011">
    <property type="protein sequence ID" value="CAL1526980.1"/>
    <property type="molecule type" value="Genomic_DNA"/>
</dbReference>